<dbReference type="InterPro" id="IPR056413">
    <property type="entry name" value="TPR_CcmH_CycH"/>
</dbReference>
<dbReference type="PANTHER" id="PTHR47870:SF1">
    <property type="entry name" value="CYTOCHROME C-TYPE BIOGENESIS PROTEIN CCMH"/>
    <property type="match status" value="1"/>
</dbReference>
<evidence type="ECO:0000256" key="4">
    <source>
        <dbReference type="PROSITE-ProRule" id="PRU00339"/>
    </source>
</evidence>
<dbReference type="EMBL" id="JACHHX010000001">
    <property type="protein sequence ID" value="MBB5014328.1"/>
    <property type="molecule type" value="Genomic_DNA"/>
</dbReference>
<dbReference type="Pfam" id="PF23892">
    <property type="entry name" value="Ig_CycH"/>
    <property type="match status" value="1"/>
</dbReference>
<dbReference type="Proteomes" id="UP000519004">
    <property type="component" value="Unassembled WGS sequence"/>
</dbReference>
<dbReference type="PANTHER" id="PTHR47870">
    <property type="entry name" value="CYTOCHROME C-TYPE BIOGENESIS PROTEIN CCMH"/>
    <property type="match status" value="1"/>
</dbReference>
<dbReference type="InterPro" id="IPR056412">
    <property type="entry name" value="Ig_CycH"/>
</dbReference>
<feature type="transmembrane region" description="Helical" evidence="5">
    <location>
        <begin position="29"/>
        <end position="49"/>
    </location>
</feature>
<keyword evidence="5" id="KW-0472">Membrane</keyword>
<evidence type="ECO:0000313" key="9">
    <source>
        <dbReference type="Proteomes" id="UP000519004"/>
    </source>
</evidence>
<dbReference type="SUPFAM" id="SSF48452">
    <property type="entry name" value="TPR-like"/>
    <property type="match status" value="1"/>
</dbReference>
<keyword evidence="5" id="KW-0812">Transmembrane</keyword>
<organism evidence="8 9">
    <name type="scientific">Rehaibacterium terrae</name>
    <dbReference type="NCBI Taxonomy" id="1341696"/>
    <lineage>
        <taxon>Bacteria</taxon>
        <taxon>Pseudomonadati</taxon>
        <taxon>Pseudomonadota</taxon>
        <taxon>Gammaproteobacteria</taxon>
        <taxon>Lysobacterales</taxon>
        <taxon>Lysobacteraceae</taxon>
        <taxon>Rehaibacterium</taxon>
    </lineage>
</organism>
<dbReference type="Gene3D" id="1.25.40.10">
    <property type="entry name" value="Tetratricopeptide repeat domain"/>
    <property type="match status" value="1"/>
</dbReference>
<dbReference type="InterPro" id="IPR051263">
    <property type="entry name" value="C-type_cytochrome_biogenesis"/>
</dbReference>
<name>A0A7W7V6Y8_9GAMM</name>
<dbReference type="InterPro" id="IPR011990">
    <property type="entry name" value="TPR-like_helical_dom_sf"/>
</dbReference>
<feature type="domain" description="Cytochrome c-type biogenesis protein H Ig-like" evidence="6">
    <location>
        <begin position="218"/>
        <end position="324"/>
    </location>
</feature>
<dbReference type="InterPro" id="IPR019734">
    <property type="entry name" value="TPR_rpt"/>
</dbReference>
<dbReference type="Pfam" id="PF23914">
    <property type="entry name" value="TPR_CcmH_CycH"/>
    <property type="match status" value="1"/>
</dbReference>
<reference evidence="8 9" key="1">
    <citation type="submission" date="2020-08" db="EMBL/GenBank/DDBJ databases">
        <title>Genomic Encyclopedia of Type Strains, Phase IV (KMG-IV): sequencing the most valuable type-strain genomes for metagenomic binning, comparative biology and taxonomic classification.</title>
        <authorList>
            <person name="Goeker M."/>
        </authorList>
    </citation>
    <scope>NUCLEOTIDE SEQUENCE [LARGE SCALE GENOMIC DNA]</scope>
    <source>
        <strain evidence="8 9">DSM 25897</strain>
    </source>
</reference>
<evidence type="ECO:0000313" key="8">
    <source>
        <dbReference type="EMBL" id="MBB5014328.1"/>
    </source>
</evidence>
<keyword evidence="9" id="KW-1185">Reference proteome</keyword>
<evidence type="ECO:0000259" key="7">
    <source>
        <dbReference type="Pfam" id="PF23914"/>
    </source>
</evidence>
<keyword evidence="1" id="KW-0677">Repeat</keyword>
<evidence type="ECO:0000256" key="1">
    <source>
        <dbReference type="ARBA" id="ARBA00022737"/>
    </source>
</evidence>
<evidence type="ECO:0000256" key="2">
    <source>
        <dbReference type="ARBA" id="ARBA00022748"/>
    </source>
</evidence>
<keyword evidence="5" id="KW-1133">Transmembrane helix</keyword>
<dbReference type="RefSeq" id="WP_183946918.1">
    <property type="nucleotide sequence ID" value="NZ_JACHHX010000001.1"/>
</dbReference>
<evidence type="ECO:0000256" key="5">
    <source>
        <dbReference type="SAM" id="Phobius"/>
    </source>
</evidence>
<keyword evidence="2" id="KW-0201">Cytochrome c-type biogenesis</keyword>
<accession>A0A7W7V6Y8</accession>
<evidence type="ECO:0000256" key="3">
    <source>
        <dbReference type="ARBA" id="ARBA00022803"/>
    </source>
</evidence>
<keyword evidence="3 4" id="KW-0802">TPR repeat</keyword>
<dbReference type="GO" id="GO:0017004">
    <property type="term" value="P:cytochrome complex assembly"/>
    <property type="evidence" value="ECO:0007669"/>
    <property type="project" value="UniProtKB-KW"/>
</dbReference>
<protein>
    <submittedName>
        <fullName evidence="8">Cytochrome c-type biogenesis protein CcmH</fullName>
    </submittedName>
</protein>
<feature type="repeat" description="TPR" evidence="4">
    <location>
        <begin position="83"/>
        <end position="116"/>
    </location>
</feature>
<comment type="caution">
    <text evidence="8">The sequence shown here is derived from an EMBL/GenBank/DDBJ whole genome shotgun (WGS) entry which is preliminary data.</text>
</comment>
<gene>
    <name evidence="8" type="ORF">HNQ58_000199</name>
</gene>
<dbReference type="PROSITE" id="PS50005">
    <property type="entry name" value="TPR"/>
    <property type="match status" value="1"/>
</dbReference>
<evidence type="ECO:0000259" key="6">
    <source>
        <dbReference type="Pfam" id="PF23892"/>
    </source>
</evidence>
<sequence length="329" mass="35105">MTGFVLGAIALTVLTLAFLLPPLWRDARPLAIALALLVPAAGVGLYLGYGTPAALQPHAQIAPSLEEAIDRLAAHLADNPGDQQGWALLGRSRKAQERFAEAREAFARAHALAPDDADLMVEYAEAMTLASTTRMIDGEALALLERALAADPQQQRALWFLGIHHVQHGRPVEAAETWERLLPLVSGQTRPVLIAQINEVRQQAGLPAIEDAAPAAVLTVTVDLDPALRGHLRPGDTLYVMARQTDGANMPLAVKRLPATGFPLQVSLGDDDSPMPTLKLSDQATVRLIARVSHSGDAAARPGDLESAPLDVTLAEGTSHTLRIERVVE</sequence>
<feature type="domain" description="Cytochrome c-type biogenesis protein H TPR" evidence="7">
    <location>
        <begin position="74"/>
        <end position="186"/>
    </location>
</feature>
<proteinExistence type="predicted"/>
<dbReference type="AlphaFoldDB" id="A0A7W7V6Y8"/>